<feature type="transmembrane region" description="Helical" evidence="5">
    <location>
        <begin position="124"/>
        <end position="148"/>
    </location>
</feature>
<dbReference type="Gene3D" id="1.20.120.1630">
    <property type="match status" value="1"/>
</dbReference>
<evidence type="ECO:0000256" key="1">
    <source>
        <dbReference type="ARBA" id="ARBA00004127"/>
    </source>
</evidence>
<dbReference type="AlphaFoldDB" id="A0A0F9HUU9"/>
<organism evidence="6">
    <name type="scientific">marine sediment metagenome</name>
    <dbReference type="NCBI Taxonomy" id="412755"/>
    <lineage>
        <taxon>unclassified sequences</taxon>
        <taxon>metagenomes</taxon>
        <taxon>ecological metagenomes</taxon>
    </lineage>
</organism>
<feature type="transmembrane region" description="Helical" evidence="5">
    <location>
        <begin position="80"/>
        <end position="103"/>
    </location>
</feature>
<evidence type="ECO:0000313" key="6">
    <source>
        <dbReference type="EMBL" id="KKM19176.1"/>
    </source>
</evidence>
<accession>A0A0F9HUU9</accession>
<feature type="transmembrane region" description="Helical" evidence="5">
    <location>
        <begin position="12"/>
        <end position="32"/>
    </location>
</feature>
<keyword evidence="3 5" id="KW-1133">Transmembrane helix</keyword>
<keyword evidence="2 5" id="KW-0812">Transmembrane</keyword>
<gene>
    <name evidence="6" type="ORF">LCGC14_1658280</name>
</gene>
<comment type="subcellular location">
    <subcellularLocation>
        <location evidence="1">Endomembrane system</location>
        <topology evidence="1">Multi-pass membrane protein</topology>
    </subcellularLocation>
</comment>
<evidence type="ECO:0000256" key="5">
    <source>
        <dbReference type="SAM" id="Phobius"/>
    </source>
</evidence>
<evidence type="ECO:0000256" key="4">
    <source>
        <dbReference type="ARBA" id="ARBA00023136"/>
    </source>
</evidence>
<evidence type="ECO:0000256" key="3">
    <source>
        <dbReference type="ARBA" id="ARBA00022989"/>
    </source>
</evidence>
<feature type="transmembrane region" description="Helical" evidence="5">
    <location>
        <begin position="53"/>
        <end position="74"/>
    </location>
</feature>
<reference evidence="6" key="1">
    <citation type="journal article" date="2015" name="Nature">
        <title>Complex archaea that bridge the gap between prokaryotes and eukaryotes.</title>
        <authorList>
            <person name="Spang A."/>
            <person name="Saw J.H."/>
            <person name="Jorgensen S.L."/>
            <person name="Zaremba-Niedzwiedzka K."/>
            <person name="Martijn J."/>
            <person name="Lind A.E."/>
            <person name="van Eijk R."/>
            <person name="Schleper C."/>
            <person name="Guy L."/>
            <person name="Ettema T.J."/>
        </authorList>
    </citation>
    <scope>NUCLEOTIDE SEQUENCE</scope>
</reference>
<dbReference type="GO" id="GO:0012505">
    <property type="term" value="C:endomembrane system"/>
    <property type="evidence" value="ECO:0007669"/>
    <property type="project" value="UniProtKB-SubCell"/>
</dbReference>
<keyword evidence="4 5" id="KW-0472">Membrane</keyword>
<dbReference type="PROSITE" id="PS50244">
    <property type="entry name" value="S5A_REDUCTASE"/>
    <property type="match status" value="1"/>
</dbReference>
<dbReference type="Pfam" id="PF04191">
    <property type="entry name" value="PEMT"/>
    <property type="match status" value="1"/>
</dbReference>
<comment type="caution">
    <text evidence="6">The sequence shown here is derived from an EMBL/GenBank/DDBJ whole genome shotgun (WGS) entry which is preliminary data.</text>
</comment>
<proteinExistence type="predicted"/>
<evidence type="ECO:0000256" key="2">
    <source>
        <dbReference type="ARBA" id="ARBA00022692"/>
    </source>
</evidence>
<dbReference type="InterPro" id="IPR007318">
    <property type="entry name" value="Phopholipid_MeTrfase"/>
</dbReference>
<dbReference type="EMBL" id="LAZR01014049">
    <property type="protein sequence ID" value="KKM19176.1"/>
    <property type="molecule type" value="Genomic_DNA"/>
</dbReference>
<protein>
    <submittedName>
        <fullName evidence="6">Uncharacterized protein</fullName>
    </submittedName>
</protein>
<name>A0A0F9HUU9_9ZZZZ</name>
<sequence>MSLIPAFELGLWNAWIFILFELLLMYIGNRVIKERGMQSISEFLSESDKKIKILITAFTVLLFGAYFYSIFLPLKLNTVWFYIGLITYLLGFTVQISAWQNLATSSVDKPVTKGVYRFSRNPMYIGEFFVYLGIAMLCISWIFLLVVIDYAALSYVLVKSEEQECINKYGDSFQEYLDRIPRWIGRPKST</sequence>